<sequence>MNLDYRQAIKDEQFPKLGPPKPEDILSAVMNIYQFERGLMIEDDEAYNDLFATATKLFRQHDADAKDASDLVDRILADMPGTATHRDPAISGRLLN</sequence>
<dbReference type="EMBL" id="JAENHL010000006">
    <property type="protein sequence ID" value="MBK1866413.1"/>
    <property type="molecule type" value="Genomic_DNA"/>
</dbReference>
<gene>
    <name evidence="1" type="ORF">JHL16_08630</name>
</gene>
<protein>
    <submittedName>
        <fullName evidence="1">Uncharacterized protein</fullName>
    </submittedName>
</protein>
<keyword evidence="2" id="KW-1185">Reference proteome</keyword>
<name>A0ACC5R1A4_9HYPH</name>
<evidence type="ECO:0000313" key="1">
    <source>
        <dbReference type="EMBL" id="MBK1866413.1"/>
    </source>
</evidence>
<accession>A0ACC5R1A4</accession>
<evidence type="ECO:0000313" key="2">
    <source>
        <dbReference type="Proteomes" id="UP000616151"/>
    </source>
</evidence>
<reference evidence="1" key="1">
    <citation type="submission" date="2021-01" db="EMBL/GenBank/DDBJ databases">
        <authorList>
            <person name="Sun Q."/>
        </authorList>
    </citation>
    <scope>NUCLEOTIDE SEQUENCE</scope>
    <source>
        <strain evidence="1">YIM B02566</strain>
    </source>
</reference>
<organism evidence="1 2">
    <name type="scientific">Taklimakanibacter albus</name>
    <dbReference type="NCBI Taxonomy" id="2800327"/>
    <lineage>
        <taxon>Bacteria</taxon>
        <taxon>Pseudomonadati</taxon>
        <taxon>Pseudomonadota</taxon>
        <taxon>Alphaproteobacteria</taxon>
        <taxon>Hyphomicrobiales</taxon>
        <taxon>Aestuariivirgaceae</taxon>
        <taxon>Taklimakanibacter</taxon>
    </lineage>
</organism>
<comment type="caution">
    <text evidence="1">The sequence shown here is derived from an EMBL/GenBank/DDBJ whole genome shotgun (WGS) entry which is preliminary data.</text>
</comment>
<dbReference type="Proteomes" id="UP000616151">
    <property type="component" value="Unassembled WGS sequence"/>
</dbReference>
<proteinExistence type="predicted"/>